<keyword evidence="3 6" id="KW-1133">Transmembrane helix</keyword>
<dbReference type="OrthoDB" id="4974788at2"/>
<dbReference type="RefSeq" id="WP_052016028.1">
    <property type="nucleotide sequence ID" value="NZ_BAUU01000028.1"/>
</dbReference>
<dbReference type="EMBL" id="BAUU01000028">
    <property type="protein sequence ID" value="GAE32058.1"/>
    <property type="molecule type" value="Genomic_DNA"/>
</dbReference>
<feature type="transmembrane region" description="Helical" evidence="6">
    <location>
        <begin position="456"/>
        <end position="481"/>
    </location>
</feature>
<evidence type="ECO:0000256" key="4">
    <source>
        <dbReference type="ARBA" id="ARBA00023136"/>
    </source>
</evidence>
<feature type="region of interest" description="Disordered" evidence="5">
    <location>
        <begin position="1"/>
        <end position="107"/>
    </location>
</feature>
<keyword evidence="4 6" id="KW-0472">Membrane</keyword>
<keyword evidence="2 6" id="KW-0812">Transmembrane</keyword>
<dbReference type="PANTHER" id="PTHR43077">
    <property type="entry name" value="TRANSPORT PERMEASE YVFS-RELATED"/>
    <property type="match status" value="1"/>
</dbReference>
<comment type="caution">
    <text evidence="7">The sequence shown here is derived from an EMBL/GenBank/DDBJ whole genome shotgun (WGS) entry which is preliminary data.</text>
</comment>
<organism evidence="7 8">
    <name type="scientific">Halalkalibacter hemicellulosilyticusJCM 9152</name>
    <dbReference type="NCBI Taxonomy" id="1236971"/>
    <lineage>
        <taxon>Bacteria</taxon>
        <taxon>Bacillati</taxon>
        <taxon>Bacillota</taxon>
        <taxon>Bacilli</taxon>
        <taxon>Bacillales</taxon>
        <taxon>Bacillaceae</taxon>
        <taxon>Halalkalibacter</taxon>
    </lineage>
</organism>
<reference evidence="7" key="1">
    <citation type="journal article" date="2014" name="Genome Announc.">
        <title>Draft Genome Sequences of Three Alkaliphilic Bacillus Strains, Bacillus wakoensis JCM 9140T, Bacillus akibai JCM 9157T, and Bacillus hemicellulosilyticus JCM 9152T.</title>
        <authorList>
            <person name="Yuki M."/>
            <person name="Oshima K."/>
            <person name="Suda W."/>
            <person name="Oshida Y."/>
            <person name="Kitamura K."/>
            <person name="Iida T."/>
            <person name="Hattori M."/>
            <person name="Ohkuma M."/>
        </authorList>
    </citation>
    <scope>NUCLEOTIDE SEQUENCE [LARGE SCALE GENOMIC DNA]</scope>
    <source>
        <strain evidence="7">JCM 9152</strain>
    </source>
</reference>
<dbReference type="InterPro" id="IPR051328">
    <property type="entry name" value="T7SS_ABC-Transporter"/>
</dbReference>
<name>W4QK95_9BACI</name>
<dbReference type="GO" id="GO:0016020">
    <property type="term" value="C:membrane"/>
    <property type="evidence" value="ECO:0007669"/>
    <property type="project" value="UniProtKB-SubCell"/>
</dbReference>
<dbReference type="STRING" id="1236971.JCM9152_3573"/>
<dbReference type="PANTHER" id="PTHR43077:SF10">
    <property type="entry name" value="TRANSPORT PERMEASE PROTEIN"/>
    <property type="match status" value="1"/>
</dbReference>
<feature type="transmembrane region" description="Helical" evidence="6">
    <location>
        <begin position="562"/>
        <end position="585"/>
    </location>
</feature>
<evidence type="ECO:0000313" key="7">
    <source>
        <dbReference type="EMBL" id="GAE32058.1"/>
    </source>
</evidence>
<evidence type="ECO:0000256" key="3">
    <source>
        <dbReference type="ARBA" id="ARBA00022989"/>
    </source>
</evidence>
<comment type="subcellular location">
    <subcellularLocation>
        <location evidence="1">Membrane</location>
        <topology evidence="1">Multi-pass membrane protein</topology>
    </subcellularLocation>
</comment>
<dbReference type="AlphaFoldDB" id="W4QK95"/>
<dbReference type="Proteomes" id="UP000018895">
    <property type="component" value="Unassembled WGS sequence"/>
</dbReference>
<evidence type="ECO:0000256" key="2">
    <source>
        <dbReference type="ARBA" id="ARBA00022692"/>
    </source>
</evidence>
<sequence length="604" mass="67632">MLQEDITDVDHVEEESGYEVSVAPLLANTVTEGTEEEESEVDEENDSREDEDSTDQEGREEDQPDEDVDDDTGSDDQGESDGSDESGHQDGDSDEGNDEGDEKEPEPIIEKVTVINNYIHHRVMSPVLDDGTQALIHAAEHTISDYQKLSALFDIYFGLDMSSPELRDSFSGNRLSDLATESSLYYLFNVQELDELLTNYVVERVTAGVTAELREPIKQLYEQVRVYHERSKRAEHRMDQLVEKIVSTTEQAQIMNQSLSGVLEEVMNWRDRSMALIEEQSGVQAANNEEQQAILALSNDFMPILATSEFLSEQAQSNFYSAETVYQTFEEIDNQATLIQESGNDLISQAEELSTNMTNKLVEDEEFAENFTEVLANSRIGERQNEDLLDFLSSPVQTKNDGVILSGDTFTPYFIVLTAFIVALFTAYVISTTHQRRIEKDEFVGERTIFSQNTPITIITAGIGMIEGATIGLISGFSLGIEGSQLVLWTLLLTTLVLTILLIATYLLRQLKMIGMFLLLAVFGMYLFFTRALGSVSSGGLRTYSPLQYVENVLVRAFSDSINYQATFFMLIILCLIGVLLNLLVFNLSTRSEEMDDEEVSKAS</sequence>
<feature type="transmembrane region" description="Helical" evidence="6">
    <location>
        <begin position="515"/>
        <end position="534"/>
    </location>
</feature>
<feature type="compositionally biased region" description="Acidic residues" evidence="5">
    <location>
        <begin position="92"/>
        <end position="104"/>
    </location>
</feature>
<accession>W4QK95</accession>
<feature type="compositionally biased region" description="Acidic residues" evidence="5">
    <location>
        <begin position="1"/>
        <end position="17"/>
    </location>
</feature>
<evidence type="ECO:0000256" key="6">
    <source>
        <dbReference type="SAM" id="Phobius"/>
    </source>
</evidence>
<evidence type="ECO:0000313" key="8">
    <source>
        <dbReference type="Proteomes" id="UP000018895"/>
    </source>
</evidence>
<gene>
    <name evidence="7" type="ORF">JCM9152_3573</name>
</gene>
<feature type="compositionally biased region" description="Acidic residues" evidence="5">
    <location>
        <begin position="33"/>
        <end position="84"/>
    </location>
</feature>
<protein>
    <recommendedName>
        <fullName evidence="9">Secretion accessory protein EsaA/YueB</fullName>
    </recommendedName>
</protein>
<keyword evidence="8" id="KW-1185">Reference proteome</keyword>
<feature type="transmembrane region" description="Helical" evidence="6">
    <location>
        <begin position="487"/>
        <end position="508"/>
    </location>
</feature>
<evidence type="ECO:0000256" key="1">
    <source>
        <dbReference type="ARBA" id="ARBA00004141"/>
    </source>
</evidence>
<proteinExistence type="predicted"/>
<feature type="transmembrane region" description="Helical" evidence="6">
    <location>
        <begin position="410"/>
        <end position="430"/>
    </location>
</feature>
<evidence type="ECO:0000256" key="5">
    <source>
        <dbReference type="SAM" id="MobiDB-lite"/>
    </source>
</evidence>
<evidence type="ECO:0008006" key="9">
    <source>
        <dbReference type="Google" id="ProtNLM"/>
    </source>
</evidence>